<accession>A0A8T1V5N8</accession>
<organism evidence="2 3">
    <name type="scientific">Phytophthora pseudosyringae</name>
    <dbReference type="NCBI Taxonomy" id="221518"/>
    <lineage>
        <taxon>Eukaryota</taxon>
        <taxon>Sar</taxon>
        <taxon>Stramenopiles</taxon>
        <taxon>Oomycota</taxon>
        <taxon>Peronosporomycetes</taxon>
        <taxon>Peronosporales</taxon>
        <taxon>Peronosporaceae</taxon>
        <taxon>Phytophthora</taxon>
    </lineage>
</organism>
<dbReference type="OrthoDB" id="122875at2759"/>
<sequence>MVRPRGKVTHASDVKPRDLSFRSVWREQKAQRWTNKRPPSRSLDDRFRYSRPGCSPDGAEGVNFLLGEEAVLEYYANKKGDLGDGEDSGEDCADTYLTEDDDEPEATETEIAAEVLFAERFRDRFGGEDQVLSGNLKNDVLRKMSASGWEDAEEPDTDG</sequence>
<dbReference type="Proteomes" id="UP000694044">
    <property type="component" value="Unassembled WGS sequence"/>
</dbReference>
<evidence type="ECO:0000256" key="1">
    <source>
        <dbReference type="SAM" id="MobiDB-lite"/>
    </source>
</evidence>
<feature type="region of interest" description="Disordered" evidence="1">
    <location>
        <begin position="79"/>
        <end position="106"/>
    </location>
</feature>
<dbReference type="AlphaFoldDB" id="A0A8T1V5N8"/>
<gene>
    <name evidence="2" type="ORF">PHYPSEUDO_013721</name>
</gene>
<dbReference type="EMBL" id="JAGDFM010000727">
    <property type="protein sequence ID" value="KAG7376331.1"/>
    <property type="molecule type" value="Genomic_DNA"/>
</dbReference>
<dbReference type="PANTHER" id="PTHR37069:SF2">
    <property type="entry name" value="PIGGYBAC TRANSPOSABLE ELEMENT-DERIVED PROTEIN DOMAIN-CONTAINING PROTEIN"/>
    <property type="match status" value="1"/>
</dbReference>
<evidence type="ECO:0000313" key="2">
    <source>
        <dbReference type="EMBL" id="KAG7376331.1"/>
    </source>
</evidence>
<name>A0A8T1V5N8_9STRA</name>
<feature type="compositionally biased region" description="Acidic residues" evidence="1">
    <location>
        <begin position="83"/>
        <end position="106"/>
    </location>
</feature>
<reference evidence="2" key="1">
    <citation type="submission" date="2021-02" db="EMBL/GenBank/DDBJ databases">
        <authorList>
            <person name="Palmer J.M."/>
        </authorList>
    </citation>
    <scope>NUCLEOTIDE SEQUENCE</scope>
    <source>
        <strain evidence="2">SCRP734</strain>
    </source>
</reference>
<dbReference type="PANTHER" id="PTHR37069">
    <property type="entry name" value="DDE_TNP_1_7 DOMAIN-CONTAINING PROTEIN"/>
    <property type="match status" value="1"/>
</dbReference>
<comment type="caution">
    <text evidence="2">The sequence shown here is derived from an EMBL/GenBank/DDBJ whole genome shotgun (WGS) entry which is preliminary data.</text>
</comment>
<proteinExistence type="predicted"/>
<protein>
    <submittedName>
        <fullName evidence="2">Uncharacterized protein</fullName>
    </submittedName>
</protein>
<keyword evidence="3" id="KW-1185">Reference proteome</keyword>
<feature type="region of interest" description="Disordered" evidence="1">
    <location>
        <begin position="28"/>
        <end position="49"/>
    </location>
</feature>
<evidence type="ECO:0000313" key="3">
    <source>
        <dbReference type="Proteomes" id="UP000694044"/>
    </source>
</evidence>